<dbReference type="PANTHER" id="PTHR43798">
    <property type="entry name" value="MONOACYLGLYCEROL LIPASE"/>
    <property type="match status" value="1"/>
</dbReference>
<dbReference type="RefSeq" id="WP_136946276.1">
    <property type="nucleotide sequence ID" value="NZ_SWFM01000001.1"/>
</dbReference>
<evidence type="ECO:0000313" key="3">
    <source>
        <dbReference type="Proteomes" id="UP000310541"/>
    </source>
</evidence>
<dbReference type="EMBL" id="SWFM01000001">
    <property type="protein sequence ID" value="TKD72425.1"/>
    <property type="molecule type" value="Genomic_DNA"/>
</dbReference>
<dbReference type="SUPFAM" id="SSF53474">
    <property type="entry name" value="alpha/beta-Hydrolases"/>
    <property type="match status" value="1"/>
</dbReference>
<evidence type="ECO:0000259" key="1">
    <source>
        <dbReference type="Pfam" id="PF00561"/>
    </source>
</evidence>
<dbReference type="PRINTS" id="PR00111">
    <property type="entry name" value="ABHYDROLASE"/>
</dbReference>
<dbReference type="InterPro" id="IPR050266">
    <property type="entry name" value="AB_hydrolase_sf"/>
</dbReference>
<dbReference type="PANTHER" id="PTHR43798:SF33">
    <property type="entry name" value="HYDROLASE, PUTATIVE (AFU_ORTHOLOGUE AFUA_2G14860)-RELATED"/>
    <property type="match status" value="1"/>
</dbReference>
<dbReference type="Pfam" id="PF00561">
    <property type="entry name" value="Abhydrolase_1"/>
    <property type="match status" value="1"/>
</dbReference>
<dbReference type="InterPro" id="IPR029058">
    <property type="entry name" value="AB_hydrolase_fold"/>
</dbReference>
<name>A0A4U1MNY3_9BACL</name>
<gene>
    <name evidence="2" type="ORF">FBF83_06510</name>
</gene>
<dbReference type="Proteomes" id="UP000310541">
    <property type="component" value="Unassembled WGS sequence"/>
</dbReference>
<reference evidence="2 3" key="1">
    <citation type="submission" date="2019-04" db="EMBL/GenBank/DDBJ databases">
        <title>Genome sequence of Bacillus hwajinpoensis strain Y2.</title>
        <authorList>
            <person name="Fair J.L."/>
            <person name="Maclea K.S."/>
        </authorList>
    </citation>
    <scope>NUCLEOTIDE SEQUENCE [LARGE SCALE GENOMIC DNA]</scope>
    <source>
        <strain evidence="2 3">Y2</strain>
    </source>
</reference>
<sequence length="290" mass="32733">MAEGEILQYDYYVERIGQGDPLIFLPAGGFLGNEGMNIAHHLKEDYETHMLDLPGMGRGSGLEERVTALDMANWVKDYLDARKINRAVMIGHSLGGAIALSFAAHYPDRVIKLVLLDQGHKPFPRVPLSEFGPFAFAFPLINAMAQAIGKPFTERVAGFFSISKRGLEDKVDAFCGAVSIEKTEYVRLAIRDQVSMSGDSLNLMFGLYNLNQMKLLEQLNVPTYLAYATFEDIDRKEERRTRKHVQKLKKTTFPIAFRSVESGHYVHWSDPLLLGDIQTFLLSKKTLQRM</sequence>
<dbReference type="InterPro" id="IPR000073">
    <property type="entry name" value="AB_hydrolase_1"/>
</dbReference>
<proteinExistence type="predicted"/>
<organism evidence="2 3">
    <name type="scientific">Guptibacillus hwajinpoensis</name>
    <dbReference type="NCBI Taxonomy" id="208199"/>
    <lineage>
        <taxon>Bacteria</taxon>
        <taxon>Bacillati</taxon>
        <taxon>Bacillota</taxon>
        <taxon>Bacilli</taxon>
        <taxon>Bacillales</taxon>
        <taxon>Guptibacillaceae</taxon>
        <taxon>Guptibacillus</taxon>
    </lineage>
</organism>
<accession>A0A4U1MNY3</accession>
<protein>
    <submittedName>
        <fullName evidence="2">Alpha/beta hydrolase</fullName>
    </submittedName>
</protein>
<dbReference type="AlphaFoldDB" id="A0A4U1MNY3"/>
<evidence type="ECO:0000313" key="2">
    <source>
        <dbReference type="EMBL" id="TKD72425.1"/>
    </source>
</evidence>
<keyword evidence="2" id="KW-0378">Hydrolase</keyword>
<dbReference type="GO" id="GO:0016787">
    <property type="term" value="F:hydrolase activity"/>
    <property type="evidence" value="ECO:0007669"/>
    <property type="project" value="UniProtKB-KW"/>
</dbReference>
<comment type="caution">
    <text evidence="2">The sequence shown here is derived from an EMBL/GenBank/DDBJ whole genome shotgun (WGS) entry which is preliminary data.</text>
</comment>
<dbReference type="GO" id="GO:0016020">
    <property type="term" value="C:membrane"/>
    <property type="evidence" value="ECO:0007669"/>
    <property type="project" value="TreeGrafter"/>
</dbReference>
<dbReference type="OrthoDB" id="2357020at2"/>
<dbReference type="Gene3D" id="3.40.50.1820">
    <property type="entry name" value="alpha/beta hydrolase"/>
    <property type="match status" value="1"/>
</dbReference>
<feature type="domain" description="AB hydrolase-1" evidence="1">
    <location>
        <begin position="21"/>
        <end position="234"/>
    </location>
</feature>